<dbReference type="InterPro" id="IPR058912">
    <property type="entry name" value="HTH_animal"/>
</dbReference>
<accession>A0AAN7QCR4</accession>
<reference evidence="3" key="1">
    <citation type="submission" date="2023-01" db="EMBL/GenBank/DDBJ databases">
        <title>Key to firefly adult light organ development and bioluminescence: homeobox transcription factors regulate luciferase expression and transportation to peroxisome.</title>
        <authorList>
            <person name="Fu X."/>
        </authorList>
    </citation>
    <scope>NUCLEOTIDE SEQUENCE [LARGE SCALE GENOMIC DNA]</scope>
</reference>
<dbReference type="InterPro" id="IPR000477">
    <property type="entry name" value="RT_dom"/>
</dbReference>
<dbReference type="Gene3D" id="3.40.1440.10">
    <property type="entry name" value="GIY-YIG endonuclease"/>
    <property type="match status" value="1"/>
</dbReference>
<evidence type="ECO:0000313" key="2">
    <source>
        <dbReference type="EMBL" id="KAK4873573.1"/>
    </source>
</evidence>
<protein>
    <recommendedName>
        <fullName evidence="1">Reverse transcriptase domain-containing protein</fullName>
    </recommendedName>
</protein>
<organism evidence="2 3">
    <name type="scientific">Aquatica leii</name>
    <dbReference type="NCBI Taxonomy" id="1421715"/>
    <lineage>
        <taxon>Eukaryota</taxon>
        <taxon>Metazoa</taxon>
        <taxon>Ecdysozoa</taxon>
        <taxon>Arthropoda</taxon>
        <taxon>Hexapoda</taxon>
        <taxon>Insecta</taxon>
        <taxon>Pterygota</taxon>
        <taxon>Neoptera</taxon>
        <taxon>Endopterygota</taxon>
        <taxon>Coleoptera</taxon>
        <taxon>Polyphaga</taxon>
        <taxon>Elateriformia</taxon>
        <taxon>Elateroidea</taxon>
        <taxon>Lampyridae</taxon>
        <taxon>Luciolinae</taxon>
        <taxon>Aquatica</taxon>
    </lineage>
</organism>
<dbReference type="PANTHER" id="PTHR21301">
    <property type="entry name" value="REVERSE TRANSCRIPTASE"/>
    <property type="match status" value="1"/>
</dbReference>
<sequence length="450" mass="52448">MIRTHTNFNNKYAITNSCDLVQTIINIPFPSSSILVSFDVVNLFPSIPTDECTNLIRNLLFSNNSLYTYQILDLCSLLDLVFKQNYFKFDNKYYSQVSGLAMGSNISPLAPETFMNNLENTIFSNSSILNKISFWYRYVDDCLVLFNVTIDELNNFSNYINSIHPKIKFTLDIESNNSLFYLDLKISRFNNKFNFDIFRKSSHTDCVIPFNSCHRFSHKTAAFRSYFHRLFSIPLSPSNFAKEHKIINQIGLNNGYPIQLINSIFYKVCIKHLFKNLINFSTSNEMVFRSLSYFGHCFQFFQKLFKKHNITISFSTHNTLKLFLVNNKDQIPILHKSGVYQLTCSFCNSSYIGQTGRKFKTRLNEHLYLINRYLNTNIYNTNSAFANHILSLSFTTFSSTFFIFISIRFLYLLDASCSESLYVFMVSINDIEEESKTDDGIGWVHAFREH</sequence>
<dbReference type="PANTHER" id="PTHR21301:SF10">
    <property type="entry name" value="REVERSE TRANSCRIPTASE DOMAIN-CONTAINING PROTEIN"/>
    <property type="match status" value="1"/>
</dbReference>
<dbReference type="PROSITE" id="PS50878">
    <property type="entry name" value="RT_POL"/>
    <property type="match status" value="1"/>
</dbReference>
<gene>
    <name evidence="2" type="ORF">RN001_012933</name>
</gene>
<name>A0AAN7QCR4_9COLE</name>
<keyword evidence="3" id="KW-1185">Reference proteome</keyword>
<evidence type="ECO:0000313" key="3">
    <source>
        <dbReference type="Proteomes" id="UP001353858"/>
    </source>
</evidence>
<feature type="domain" description="Reverse transcriptase" evidence="1">
    <location>
        <begin position="1"/>
        <end position="197"/>
    </location>
</feature>
<dbReference type="AlphaFoldDB" id="A0AAN7QCR4"/>
<dbReference type="InterPro" id="IPR035901">
    <property type="entry name" value="GIY-YIG_endonuc_sf"/>
</dbReference>
<dbReference type="Proteomes" id="UP001353858">
    <property type="component" value="Unassembled WGS sequence"/>
</dbReference>
<evidence type="ECO:0000259" key="1">
    <source>
        <dbReference type="PROSITE" id="PS50878"/>
    </source>
</evidence>
<dbReference type="EMBL" id="JARPUR010000006">
    <property type="protein sequence ID" value="KAK4873573.1"/>
    <property type="molecule type" value="Genomic_DNA"/>
</dbReference>
<comment type="caution">
    <text evidence="2">The sequence shown here is derived from an EMBL/GenBank/DDBJ whole genome shotgun (WGS) entry which is preliminary data.</text>
</comment>
<proteinExistence type="predicted"/>
<dbReference type="Pfam" id="PF26215">
    <property type="entry name" value="HTH_animal"/>
    <property type="match status" value="1"/>
</dbReference>